<feature type="transmembrane region" description="Helical" evidence="1">
    <location>
        <begin position="158"/>
        <end position="181"/>
    </location>
</feature>
<sequence>MAGVLIAMRVAVLRHSLRGARAAWTSTGALVGLGLAVATIVSGRTDGTLLASLWGTWAIGWAVAPLVSGGGEVLKPENFAMLPMSPRRLASGLLASSFVGFGPAVTLVAFASLLPYAVHKGPVALVVAVPALLLELVFVVLLARFVNAVAGMLLRTRVGAFIVALVWAGSMALIAQGWALVAALTQRWGDEGPAYLRDVVGWLPSGWPIRAVDAAARGDWGVALGVLAALAVLPVLMLLGWSRLLQRRLTEKPARPSERRASSSRLGRIAYTGRVGAVAAKELRSWSRDLLRTNHLWFAVIYAVGFCLLPVLVGWWGMAPYTGLAMLLMGSGLAANIYGLDGTALWLTLLTPGAARADVRGRQLAWVTVMAPMAIGLSVAFTVLSGDSYAWPIVVSLLPAVLGGAAGLIALVSTHMLVPMTDPHKRGSNPLGISDNDGSSTGLAYLMLGGVPVTALPAGAVAAAGVLTDRPWLAWLGLPTGLVTGAFFAWLGGRLAHRRLDAHGPELLEAMRTGVAPATRKVTGKDGVERLMAAKGLDDLPKRLRVIVGVCWSVCWLPIFPQGLVALGFVLFGQERHSWFLATYVGGWGVPLACGMVVFGLAVLGTGIYLPGWYRKREAVDAV</sequence>
<feature type="transmembrane region" description="Helical" evidence="1">
    <location>
        <begin position="443"/>
        <end position="466"/>
    </location>
</feature>
<reference evidence="2" key="1">
    <citation type="submission" date="2023-03" db="EMBL/GenBank/DDBJ databases">
        <title>Actinorhabdospora filicis NBRC 111898.</title>
        <authorList>
            <person name="Ichikawa N."/>
            <person name="Sato H."/>
            <person name="Tonouchi N."/>
        </authorList>
    </citation>
    <scope>NUCLEOTIDE SEQUENCE</scope>
    <source>
        <strain evidence="2">NBRC 111898</strain>
    </source>
</reference>
<keyword evidence="3" id="KW-1185">Reference proteome</keyword>
<gene>
    <name evidence="2" type="ORF">Afil01_25610</name>
</gene>
<feature type="transmembrane region" description="Helical" evidence="1">
    <location>
        <begin position="390"/>
        <end position="418"/>
    </location>
</feature>
<feature type="transmembrane region" description="Helical" evidence="1">
    <location>
        <begin position="89"/>
        <end position="117"/>
    </location>
</feature>
<keyword evidence="1" id="KW-0812">Transmembrane</keyword>
<feature type="transmembrane region" description="Helical" evidence="1">
    <location>
        <begin position="472"/>
        <end position="491"/>
    </location>
</feature>
<feature type="transmembrane region" description="Helical" evidence="1">
    <location>
        <begin position="364"/>
        <end position="384"/>
    </location>
</feature>
<accession>A0A9W6SL80</accession>
<feature type="transmembrane region" description="Helical" evidence="1">
    <location>
        <begin position="220"/>
        <end position="241"/>
    </location>
</feature>
<feature type="transmembrane region" description="Helical" evidence="1">
    <location>
        <begin position="21"/>
        <end position="41"/>
    </location>
</feature>
<keyword evidence="1" id="KW-0472">Membrane</keyword>
<organism evidence="2 3">
    <name type="scientific">Actinorhabdospora filicis</name>
    <dbReference type="NCBI Taxonomy" id="1785913"/>
    <lineage>
        <taxon>Bacteria</taxon>
        <taxon>Bacillati</taxon>
        <taxon>Actinomycetota</taxon>
        <taxon>Actinomycetes</taxon>
        <taxon>Micromonosporales</taxon>
        <taxon>Micromonosporaceae</taxon>
        <taxon>Actinorhabdospora</taxon>
    </lineage>
</organism>
<evidence type="ECO:0000313" key="3">
    <source>
        <dbReference type="Proteomes" id="UP001165079"/>
    </source>
</evidence>
<feature type="transmembrane region" description="Helical" evidence="1">
    <location>
        <begin position="296"/>
        <end position="318"/>
    </location>
</feature>
<keyword evidence="1" id="KW-1133">Transmembrane helix</keyword>
<feature type="transmembrane region" description="Helical" evidence="1">
    <location>
        <begin position="47"/>
        <end position="68"/>
    </location>
</feature>
<feature type="transmembrane region" description="Helical" evidence="1">
    <location>
        <begin position="584"/>
        <end position="610"/>
    </location>
</feature>
<dbReference type="RefSeq" id="WP_285662841.1">
    <property type="nucleotide sequence ID" value="NZ_BSTX01000001.1"/>
</dbReference>
<dbReference type="EMBL" id="BSTX01000001">
    <property type="protein sequence ID" value="GLZ77754.1"/>
    <property type="molecule type" value="Genomic_DNA"/>
</dbReference>
<evidence type="ECO:0000313" key="2">
    <source>
        <dbReference type="EMBL" id="GLZ77754.1"/>
    </source>
</evidence>
<evidence type="ECO:0000256" key="1">
    <source>
        <dbReference type="SAM" id="Phobius"/>
    </source>
</evidence>
<comment type="caution">
    <text evidence="2">The sequence shown here is derived from an EMBL/GenBank/DDBJ whole genome shotgun (WGS) entry which is preliminary data.</text>
</comment>
<proteinExistence type="predicted"/>
<feature type="transmembrane region" description="Helical" evidence="1">
    <location>
        <begin position="324"/>
        <end position="352"/>
    </location>
</feature>
<dbReference type="AlphaFoldDB" id="A0A9W6SL80"/>
<dbReference type="Proteomes" id="UP001165079">
    <property type="component" value="Unassembled WGS sequence"/>
</dbReference>
<feature type="transmembrane region" description="Helical" evidence="1">
    <location>
        <begin position="546"/>
        <end position="572"/>
    </location>
</feature>
<feature type="transmembrane region" description="Helical" evidence="1">
    <location>
        <begin position="123"/>
        <end position="146"/>
    </location>
</feature>
<name>A0A9W6SL80_9ACTN</name>
<protein>
    <submittedName>
        <fullName evidence="2">Transporter</fullName>
    </submittedName>
</protein>